<dbReference type="InterPro" id="IPR029058">
    <property type="entry name" value="AB_hydrolase_fold"/>
</dbReference>
<comment type="caution">
    <text evidence="4">The sequence shown here is derived from an EMBL/GenBank/DDBJ whole genome shotgun (WGS) entry which is preliminary data.</text>
</comment>
<feature type="signal peptide" evidence="2">
    <location>
        <begin position="1"/>
        <end position="19"/>
    </location>
</feature>
<keyword evidence="2" id="KW-0732">Signal</keyword>
<reference evidence="4" key="1">
    <citation type="submission" date="2021-11" db="EMBL/GenBank/DDBJ databases">
        <title>Genome sequence.</title>
        <authorList>
            <person name="Sun Q."/>
        </authorList>
    </citation>
    <scope>NUCLEOTIDE SEQUENCE</scope>
    <source>
        <strain evidence="4">JC732</strain>
    </source>
</reference>
<dbReference type="InterPro" id="IPR050300">
    <property type="entry name" value="GDXG_lipolytic_enzyme"/>
</dbReference>
<evidence type="ECO:0000259" key="3">
    <source>
        <dbReference type="Pfam" id="PF20434"/>
    </source>
</evidence>
<dbReference type="GO" id="GO:0016787">
    <property type="term" value="F:hydrolase activity"/>
    <property type="evidence" value="ECO:0007669"/>
    <property type="project" value="UniProtKB-KW"/>
</dbReference>
<feature type="domain" description="BD-FAE-like" evidence="3">
    <location>
        <begin position="65"/>
        <end position="176"/>
    </location>
</feature>
<dbReference type="PANTHER" id="PTHR48081:SF6">
    <property type="entry name" value="PEPTIDASE S9 PROLYL OLIGOPEPTIDASE CATALYTIC DOMAIN-CONTAINING PROTEIN"/>
    <property type="match status" value="1"/>
</dbReference>
<sequence length="293" mass="31867">MKKMLAAAILALVASPAWAENVEVVLWPAGQVPGQDPSVKEEIVEEIDQRIGRKTTKVTKPMITVFQPEADKKNGAAVVVCPGGGYNILAYDLEGTEVAKWLNDIGVTAVVLHYRVPRAKGDYQTGPMQDAQRAMRLTRENAEAWGIDPNRVGLLGFSAGGNLTAITGVGHDLKTYDPIDEADKLSCRPDFLVLVYPAYLTTEPDSVVLNDRAEVTPTTPPAIMIHAEDDPVPCNNSIAFFLGLKRLKTPAEVHIYPTGGHGYGLRPTDHEVTLWPTVVTKFMEKQGVLSAKK</sequence>
<evidence type="ECO:0000256" key="1">
    <source>
        <dbReference type="ARBA" id="ARBA00022801"/>
    </source>
</evidence>
<dbReference type="Gene3D" id="3.40.50.1820">
    <property type="entry name" value="alpha/beta hydrolase"/>
    <property type="match status" value="1"/>
</dbReference>
<evidence type="ECO:0000313" key="4">
    <source>
        <dbReference type="EMBL" id="MCC9630432.1"/>
    </source>
</evidence>
<dbReference type="InterPro" id="IPR049492">
    <property type="entry name" value="BD-FAE-like_dom"/>
</dbReference>
<keyword evidence="5" id="KW-1185">Reference proteome</keyword>
<organism evidence="4 5">
    <name type="scientific">Blastopirellula sediminis</name>
    <dbReference type="NCBI Taxonomy" id="2894196"/>
    <lineage>
        <taxon>Bacteria</taxon>
        <taxon>Pseudomonadati</taxon>
        <taxon>Planctomycetota</taxon>
        <taxon>Planctomycetia</taxon>
        <taxon>Pirellulales</taxon>
        <taxon>Pirellulaceae</taxon>
        <taxon>Blastopirellula</taxon>
    </lineage>
</organism>
<keyword evidence="1 4" id="KW-0378">Hydrolase</keyword>
<evidence type="ECO:0000256" key="2">
    <source>
        <dbReference type="SAM" id="SignalP"/>
    </source>
</evidence>
<dbReference type="EMBL" id="JAJKFT010000010">
    <property type="protein sequence ID" value="MCC9630432.1"/>
    <property type="molecule type" value="Genomic_DNA"/>
</dbReference>
<name>A0A9X1SHS7_9BACT</name>
<dbReference type="RefSeq" id="WP_230221567.1">
    <property type="nucleotide sequence ID" value="NZ_JAJKFT010000010.1"/>
</dbReference>
<dbReference type="AlphaFoldDB" id="A0A9X1SHS7"/>
<protein>
    <submittedName>
        <fullName evidence="4">Alpha/beta hydrolase</fullName>
    </submittedName>
</protein>
<accession>A0A9X1SHS7</accession>
<feature type="chain" id="PRO_5040877875" evidence="2">
    <location>
        <begin position="20"/>
        <end position="293"/>
    </location>
</feature>
<evidence type="ECO:0000313" key="5">
    <source>
        <dbReference type="Proteomes" id="UP001139103"/>
    </source>
</evidence>
<gene>
    <name evidence="4" type="ORF">LOC68_18715</name>
</gene>
<dbReference type="PANTHER" id="PTHR48081">
    <property type="entry name" value="AB HYDROLASE SUPERFAMILY PROTEIN C4A8.06C"/>
    <property type="match status" value="1"/>
</dbReference>
<proteinExistence type="predicted"/>
<dbReference type="Pfam" id="PF20434">
    <property type="entry name" value="BD-FAE"/>
    <property type="match status" value="1"/>
</dbReference>
<dbReference type="SUPFAM" id="SSF53474">
    <property type="entry name" value="alpha/beta-Hydrolases"/>
    <property type="match status" value="1"/>
</dbReference>
<dbReference type="Proteomes" id="UP001139103">
    <property type="component" value="Unassembled WGS sequence"/>
</dbReference>